<accession>A0AAV0BJN4</accession>
<dbReference type="PANTHER" id="PTHR34066:SF1">
    <property type="entry name" value="DUF1764 FAMILY PROTEIN"/>
    <property type="match status" value="1"/>
</dbReference>
<dbReference type="EMBL" id="CALTRL010005875">
    <property type="protein sequence ID" value="CAH7687458.1"/>
    <property type="molecule type" value="Genomic_DNA"/>
</dbReference>
<feature type="compositionally biased region" description="Polar residues" evidence="1">
    <location>
        <begin position="91"/>
        <end position="103"/>
    </location>
</feature>
<name>A0AAV0BJN4_PHAPC</name>
<dbReference type="PANTHER" id="PTHR34066">
    <property type="entry name" value="GROWTH FACTOR 2"/>
    <property type="match status" value="1"/>
</dbReference>
<evidence type="ECO:0000313" key="3">
    <source>
        <dbReference type="EMBL" id="CAH7687458.1"/>
    </source>
</evidence>
<evidence type="ECO:0000313" key="4">
    <source>
        <dbReference type="Proteomes" id="UP001153365"/>
    </source>
</evidence>
<dbReference type="EMBL" id="CALTRL010004762">
    <property type="protein sequence ID" value="CAH7683533.1"/>
    <property type="molecule type" value="Genomic_DNA"/>
</dbReference>
<feature type="compositionally biased region" description="Polar residues" evidence="1">
    <location>
        <begin position="43"/>
        <end position="57"/>
    </location>
</feature>
<evidence type="ECO:0000256" key="1">
    <source>
        <dbReference type="SAM" id="MobiDB-lite"/>
    </source>
</evidence>
<keyword evidence="4" id="KW-1185">Reference proteome</keyword>
<dbReference type="Pfam" id="PF08576">
    <property type="entry name" value="DUF1764"/>
    <property type="match status" value="1"/>
</dbReference>
<feature type="compositionally biased region" description="Basic and acidic residues" evidence="1">
    <location>
        <begin position="58"/>
        <end position="85"/>
    </location>
</feature>
<protein>
    <recommendedName>
        <fullName evidence="5">DUF1764-domain-containing protein</fullName>
    </recommendedName>
</protein>
<reference evidence="3" key="1">
    <citation type="submission" date="2022-06" db="EMBL/GenBank/DDBJ databases">
        <authorList>
            <consortium name="SYNGENTA / RWTH Aachen University"/>
        </authorList>
    </citation>
    <scope>NUCLEOTIDE SEQUENCE</scope>
</reference>
<dbReference type="InterPro" id="IPR013885">
    <property type="entry name" value="DUF1764_euk"/>
</dbReference>
<evidence type="ECO:0008006" key="5">
    <source>
        <dbReference type="Google" id="ProtNLM"/>
    </source>
</evidence>
<dbReference type="Proteomes" id="UP001153365">
    <property type="component" value="Unassembled WGS sequence"/>
</dbReference>
<comment type="caution">
    <text evidence="3">The sequence shown here is derived from an EMBL/GenBank/DDBJ whole genome shotgun (WGS) entry which is preliminary data.</text>
</comment>
<feature type="region of interest" description="Disordered" evidence="1">
    <location>
        <begin position="1"/>
        <end position="124"/>
    </location>
</feature>
<evidence type="ECO:0000313" key="2">
    <source>
        <dbReference type="EMBL" id="CAH7683533.1"/>
    </source>
</evidence>
<proteinExistence type="predicted"/>
<sequence length="160" mass="18175">MTAFNSLSELDSIFSRKASSSTSDKDRPTSSKSKRSNPDQQKRSSILNVKTIRSITQDSKKGKGRDNQSVKKEFKPVEEEGDKQILDPSQRLITRSSKINQLQSKRKLNSEEDEEELKFRDSRGNRAKTDDGLYIYSIEELRIGLGGETPECPFDCNCCF</sequence>
<organism evidence="3 4">
    <name type="scientific">Phakopsora pachyrhizi</name>
    <name type="common">Asian soybean rust disease fungus</name>
    <dbReference type="NCBI Taxonomy" id="170000"/>
    <lineage>
        <taxon>Eukaryota</taxon>
        <taxon>Fungi</taxon>
        <taxon>Dikarya</taxon>
        <taxon>Basidiomycota</taxon>
        <taxon>Pucciniomycotina</taxon>
        <taxon>Pucciniomycetes</taxon>
        <taxon>Pucciniales</taxon>
        <taxon>Phakopsoraceae</taxon>
        <taxon>Phakopsora</taxon>
    </lineage>
</organism>
<dbReference type="AlphaFoldDB" id="A0AAV0BJN4"/>
<gene>
    <name evidence="2" type="ORF">PPACK8108_LOCUS17128</name>
    <name evidence="3" type="ORF">PPACK8108_LOCUS22242</name>
</gene>